<organism evidence="1 2">
    <name type="scientific">Streptococcus anginosus SK1138</name>
    <dbReference type="NCBI Taxonomy" id="1161422"/>
    <lineage>
        <taxon>Bacteria</taxon>
        <taxon>Bacillati</taxon>
        <taxon>Bacillota</taxon>
        <taxon>Bacilli</taxon>
        <taxon>Lactobacillales</taxon>
        <taxon>Streptococcaceae</taxon>
        <taxon>Streptococcus</taxon>
        <taxon>Streptococcus anginosus group</taxon>
    </lineage>
</organism>
<sequence>MKSSFYETTDFCPTLFLRISYLASGNEREMKIFERNDIPC</sequence>
<dbReference type="Proteomes" id="UP000006614">
    <property type="component" value="Unassembled WGS sequence"/>
</dbReference>
<dbReference type="AlphaFoldDB" id="A0AAD2T7K0"/>
<evidence type="ECO:0000313" key="2">
    <source>
        <dbReference type="Proteomes" id="UP000006614"/>
    </source>
</evidence>
<reference evidence="1 2" key="1">
    <citation type="submission" date="2012-07" db="EMBL/GenBank/DDBJ databases">
        <authorList>
            <person name="Durkin A.S."/>
            <person name="McCorrison J."/>
            <person name="Torralba M."/>
            <person name="Gillis M."/>
            <person name="Methe B."/>
            <person name="Sutton G."/>
            <person name="Nelson K.E."/>
        </authorList>
    </citation>
    <scope>NUCLEOTIDE SEQUENCE [LARGE SCALE GENOMIC DNA]</scope>
    <source>
        <strain evidence="1 2">SK1138</strain>
    </source>
</reference>
<gene>
    <name evidence="1" type="ORF">HMPREF1126_0015</name>
</gene>
<dbReference type="EMBL" id="ALJO01000009">
    <property type="protein sequence ID" value="EJP25499.1"/>
    <property type="molecule type" value="Genomic_DNA"/>
</dbReference>
<evidence type="ECO:0000313" key="1">
    <source>
        <dbReference type="EMBL" id="EJP25499.1"/>
    </source>
</evidence>
<accession>A0AAD2T7K0</accession>
<comment type="caution">
    <text evidence="1">The sequence shown here is derived from an EMBL/GenBank/DDBJ whole genome shotgun (WGS) entry which is preliminary data.</text>
</comment>
<proteinExistence type="predicted"/>
<protein>
    <submittedName>
        <fullName evidence="1">Uncharacterized protein</fullName>
    </submittedName>
</protein>
<name>A0AAD2T7K0_STRAP</name>